<comment type="subunit">
    <text evidence="3">Component of the nexin-dynein regulatory complex (N-DRC).</text>
</comment>
<evidence type="ECO:0000256" key="10">
    <source>
        <dbReference type="ARBA" id="ARBA00044754"/>
    </source>
</evidence>
<organism evidence="13 14">
    <name type="scientific">Oreochromis aureus</name>
    <name type="common">Israeli tilapia</name>
    <name type="synonym">Chromis aureus</name>
    <dbReference type="NCBI Taxonomy" id="47969"/>
    <lineage>
        <taxon>Eukaryota</taxon>
        <taxon>Metazoa</taxon>
        <taxon>Chordata</taxon>
        <taxon>Craniata</taxon>
        <taxon>Vertebrata</taxon>
        <taxon>Euteleostomi</taxon>
        <taxon>Actinopterygii</taxon>
        <taxon>Neopterygii</taxon>
        <taxon>Teleostei</taxon>
        <taxon>Neoteleostei</taxon>
        <taxon>Acanthomorphata</taxon>
        <taxon>Ovalentaria</taxon>
        <taxon>Cichlomorphae</taxon>
        <taxon>Cichliformes</taxon>
        <taxon>Cichlidae</taxon>
        <taxon>African cichlids</taxon>
        <taxon>Pseudocrenilabrinae</taxon>
        <taxon>Oreochromini</taxon>
        <taxon>Oreochromis</taxon>
    </lineage>
</organism>
<name>A0AAZ1XNX7_OREAU</name>
<accession>A0AAZ1XNX7</accession>
<evidence type="ECO:0000256" key="5">
    <source>
        <dbReference type="ARBA" id="ARBA00022846"/>
    </source>
</evidence>
<protein>
    <recommendedName>
        <fullName evidence="11">Dynein regulatory complex protein 12</fullName>
    </recommendedName>
</protein>
<evidence type="ECO:0000256" key="1">
    <source>
        <dbReference type="ARBA" id="ARBA00003029"/>
    </source>
</evidence>
<dbReference type="PANTHER" id="PTHR28656">
    <property type="entry name" value="COILED-COIL DOMAIN-CONTAINING PROTEIN 153"/>
    <property type="match status" value="1"/>
</dbReference>
<keyword evidence="6 12" id="KW-0175">Coiled coil</keyword>
<evidence type="ECO:0000256" key="2">
    <source>
        <dbReference type="ARBA" id="ARBA00004611"/>
    </source>
</evidence>
<evidence type="ECO:0000313" key="14">
    <source>
        <dbReference type="Proteomes" id="UP000472276"/>
    </source>
</evidence>
<keyword evidence="7" id="KW-0969">Cilium</keyword>
<dbReference type="Proteomes" id="UP000472276">
    <property type="component" value="Unassembled WGS sequence"/>
</dbReference>
<evidence type="ECO:0000256" key="12">
    <source>
        <dbReference type="SAM" id="Coils"/>
    </source>
</evidence>
<dbReference type="Ensembl" id="ENSOABT00000072132.1">
    <property type="protein sequence ID" value="ENSOABP00000069344.1"/>
    <property type="gene ID" value="ENSOABG00000015731.2"/>
</dbReference>
<comment type="similarity">
    <text evidence="10">Belongs to the DRC12 family.</text>
</comment>
<evidence type="ECO:0000256" key="7">
    <source>
        <dbReference type="ARBA" id="ARBA00023069"/>
    </source>
</evidence>
<keyword evidence="8" id="KW-0206">Cytoskeleton</keyword>
<dbReference type="PANTHER" id="PTHR28656:SF1">
    <property type="entry name" value="COILED-COIL DOMAIN-CONTAINING PROTEIN 153"/>
    <property type="match status" value="1"/>
</dbReference>
<evidence type="ECO:0000256" key="11">
    <source>
        <dbReference type="ARBA" id="ARBA00044800"/>
    </source>
</evidence>
<reference evidence="13" key="2">
    <citation type="submission" date="2025-08" db="UniProtKB">
        <authorList>
            <consortium name="Ensembl"/>
        </authorList>
    </citation>
    <scope>IDENTIFICATION</scope>
</reference>
<keyword evidence="5" id="KW-0282">Flagellum</keyword>
<dbReference type="InterPro" id="IPR033585">
    <property type="entry name" value="DRC12-like"/>
</dbReference>
<reference evidence="14" key="1">
    <citation type="submission" date="2020-03" db="EMBL/GenBank/DDBJ databases">
        <title>Evolution of repeat sequences and sex chromosomes of tilapia species revealed by chromosome-level genomes.</title>
        <authorList>
            <person name="Xu L."/>
            <person name="Tao W."/>
            <person name="Wang D."/>
            <person name="Zhou Q."/>
        </authorList>
    </citation>
    <scope>NUCLEOTIDE SEQUENCE [LARGE SCALE GENOMIC DNA]</scope>
    <source>
        <strain evidence="14">Israel</strain>
    </source>
</reference>
<proteinExistence type="inferred from homology"/>
<feature type="coiled-coil region" evidence="12">
    <location>
        <begin position="126"/>
        <end position="235"/>
    </location>
</feature>
<evidence type="ECO:0000256" key="4">
    <source>
        <dbReference type="ARBA" id="ARBA00022490"/>
    </source>
</evidence>
<keyword evidence="14" id="KW-1185">Reference proteome</keyword>
<evidence type="ECO:0000256" key="8">
    <source>
        <dbReference type="ARBA" id="ARBA00023212"/>
    </source>
</evidence>
<reference evidence="13" key="3">
    <citation type="submission" date="2025-09" db="UniProtKB">
        <authorList>
            <consortium name="Ensembl"/>
        </authorList>
    </citation>
    <scope>IDENTIFICATION</scope>
</reference>
<evidence type="ECO:0000256" key="9">
    <source>
        <dbReference type="ARBA" id="ARBA00023273"/>
    </source>
</evidence>
<gene>
    <name evidence="13" type="primary">drc12</name>
</gene>
<sequence length="276" mass="32522">MAVVKVTQLSIKPGTLFYGCSLSNQCTATESHHHTVSVGPLCVCGLNRQPCSKQVWLRRRRQKRPQRKIQKNVIEILFFFCDCRSFISYTYFCVVTGQNDVEEKRRHSILDIAILQDHIALQCEALRRVQSERADLRRRARDMEQKLQHERQDHRDIYWDLSRQYKTMQTKLTNKVKKLEQEVSQLKEDLALSQEELSKEKRERKQMEQEKDAIIADLRQKLDNIESDYEKILHETLDSLSSQLSVTRQGWEDESATLHQKYKEPLSEFGLNALDL</sequence>
<dbReference type="AlphaFoldDB" id="A0AAZ1XNX7"/>
<evidence type="ECO:0000256" key="6">
    <source>
        <dbReference type="ARBA" id="ARBA00023054"/>
    </source>
</evidence>
<evidence type="ECO:0000256" key="3">
    <source>
        <dbReference type="ARBA" id="ARBA00011248"/>
    </source>
</evidence>
<comment type="subcellular location">
    <subcellularLocation>
        <location evidence="2">Cytoplasm</location>
        <location evidence="2">Cytoskeleton</location>
        <location evidence="2">Flagellum axoneme</location>
    </subcellularLocation>
</comment>
<keyword evidence="9" id="KW-0966">Cell projection</keyword>
<comment type="function">
    <text evidence="1">Component of the nexin-dynein regulatory complex (N-DRC), a key regulator of ciliary/flagellar motility which maintains the alignment and integrity of the distal axoneme and regulates microtubule sliding in motile axonemes.</text>
</comment>
<keyword evidence="4" id="KW-0963">Cytoplasm</keyword>
<evidence type="ECO:0000313" key="13">
    <source>
        <dbReference type="Ensembl" id="ENSOABP00000069344.1"/>
    </source>
</evidence>